<evidence type="ECO:0000256" key="4">
    <source>
        <dbReference type="ARBA" id="ARBA00023163"/>
    </source>
</evidence>
<protein>
    <submittedName>
        <fullName evidence="7">BTAD domain-containing putative transcriptional regulator</fullName>
    </submittedName>
</protein>
<dbReference type="PROSITE" id="PS51755">
    <property type="entry name" value="OMPR_PHOB"/>
    <property type="match status" value="1"/>
</dbReference>
<reference evidence="8" key="1">
    <citation type="journal article" date="2019" name="Int. J. Syst. Evol. Microbiol.">
        <title>The Global Catalogue of Microorganisms (GCM) 10K type strain sequencing project: providing services to taxonomists for standard genome sequencing and annotation.</title>
        <authorList>
            <consortium name="The Broad Institute Genomics Platform"/>
            <consortium name="The Broad Institute Genome Sequencing Center for Infectious Disease"/>
            <person name="Wu L."/>
            <person name="Ma J."/>
        </authorList>
    </citation>
    <scope>NUCLEOTIDE SEQUENCE [LARGE SCALE GENOMIC DNA]</scope>
    <source>
        <strain evidence="8">CCUG 50754</strain>
    </source>
</reference>
<accession>A0ABW2ZRK3</accession>
<name>A0ABW2ZRK3_9MICO</name>
<evidence type="ECO:0000256" key="1">
    <source>
        <dbReference type="ARBA" id="ARBA00005820"/>
    </source>
</evidence>
<dbReference type="InterPro" id="IPR049052">
    <property type="entry name" value="nSTAND1"/>
</dbReference>
<dbReference type="InterPro" id="IPR051677">
    <property type="entry name" value="AfsR-DnrI-RedD_regulator"/>
</dbReference>
<dbReference type="InterPro" id="IPR011044">
    <property type="entry name" value="Quino_amine_DH_bsu"/>
</dbReference>
<dbReference type="Proteomes" id="UP001597042">
    <property type="component" value="Unassembled WGS sequence"/>
</dbReference>
<dbReference type="InterPro" id="IPR005158">
    <property type="entry name" value="BTAD"/>
</dbReference>
<dbReference type="SUPFAM" id="SSF52540">
    <property type="entry name" value="P-loop containing nucleoside triphosphate hydrolases"/>
    <property type="match status" value="1"/>
</dbReference>
<evidence type="ECO:0000256" key="2">
    <source>
        <dbReference type="ARBA" id="ARBA00023015"/>
    </source>
</evidence>
<sequence>MTTRVFGPLDIDGLTLSPRERTILAALIVTRAAAVTVDELADACWGERPPPTWRQQVHNAIARIRSHVGPECVRTVGTGYALGIDRASIDATQFEDAVTEARAHGLRGAHDRAAAAYRRALALWRGEPFEDVAEWGPARTEAARLAELRASGEEELIEARVRSGEDRTVIADAERLVHEHPLREQRWAVLALANYRADRQADALEVLRSARERLAEDLGVEPGRSLSDLEAAILRQDPALRARPPTVLPDGISACPYRGLEPFDVADSATFFGRDDDIEAVTARCVPGAVVTVVGPSGSGKSSLVRAGVAPRLRARGRAVHVLTPDRSASGISRAFDGASGVVVLDQAEEVRTAPHEAVAEWAQLAARWLAAGGCLVLTVRSDFLDHATALPEIGPEIGRGAYALSPLSPAGIRQAITRPAAAGGLAVEPGLEEVILHDAGDRPGILPALSHALAETWRRREGATLTIAGYEDAGGIAGAIAESAETVYLGLSTAGRDACRALMMRMLERTPEGATVRRRVSVHALADDATRRDVVERLVAARLVTIDTDTAVVSHEAVAQTWPRLSAWLAEDHADAAMLRQISTAADIWHTAGRPSEDLLRGGRLHAAEQWREARAPDLTGVEAAFLVASTRRHRDEAHDLRLRAARERTVNRRLRAALVAAAILIVAVVVASSVAIVRSNDLVALAERERIDALTDTVALLADREPTLAALIAAEAYARWPDDPQTQRSLIETLASTSLERSILFPGALAISGEVIPGSERAFVVVDAVEADEVMTTVRSHVVDLATGDVGAPLAAVLPPLDSRLIRTVDVTPNGETALVVTGALREEDELSSCCMNLLSGVDLTTGELAFDTVALDRRTGGQVAFSPDSRRAYLMHPFALTPLSVDLASGSVTTIDELSPEDHLDQNHLAGGIAAVGDAVYISDVGGVRVFDPDTLRHRHDIALPRGGFSETLLTPVDDDRMLLFGSQGAGLLDLTTEEVVWDVLGDGVSCPFPGAVGAESFFCTTSQTEVREFRLSDGQPTGRIGVGLAPDAMTVDLLADGDHIAIFSGYGAPTIARWRVRGTADYSRMTGDELHAAACAVAGRGLTAHEWSRYLGDAPYVPLCADDR</sequence>
<dbReference type="PANTHER" id="PTHR35807:SF1">
    <property type="entry name" value="TRANSCRIPTIONAL REGULATOR REDD"/>
    <property type="match status" value="1"/>
</dbReference>
<dbReference type="Gene3D" id="1.10.10.10">
    <property type="entry name" value="Winged helix-like DNA-binding domain superfamily/Winged helix DNA-binding domain"/>
    <property type="match status" value="1"/>
</dbReference>
<gene>
    <name evidence="7" type="ORF">ACFQZV_08135</name>
</gene>
<evidence type="ECO:0000313" key="8">
    <source>
        <dbReference type="Proteomes" id="UP001597042"/>
    </source>
</evidence>
<dbReference type="InterPro" id="IPR036388">
    <property type="entry name" value="WH-like_DNA-bd_sf"/>
</dbReference>
<evidence type="ECO:0000313" key="7">
    <source>
        <dbReference type="EMBL" id="MFD0781267.1"/>
    </source>
</evidence>
<dbReference type="EMBL" id="JBHTIM010000001">
    <property type="protein sequence ID" value="MFD0781267.1"/>
    <property type="molecule type" value="Genomic_DNA"/>
</dbReference>
<dbReference type="SUPFAM" id="SSF46894">
    <property type="entry name" value="C-terminal effector domain of the bipartite response regulators"/>
    <property type="match status" value="1"/>
</dbReference>
<dbReference type="Pfam" id="PF00486">
    <property type="entry name" value="Trans_reg_C"/>
    <property type="match status" value="1"/>
</dbReference>
<dbReference type="PANTHER" id="PTHR35807">
    <property type="entry name" value="TRANSCRIPTIONAL REGULATOR REDD-RELATED"/>
    <property type="match status" value="1"/>
</dbReference>
<organism evidence="7 8">
    <name type="scientific">Microbacterium koreense</name>
    <dbReference type="NCBI Taxonomy" id="323761"/>
    <lineage>
        <taxon>Bacteria</taxon>
        <taxon>Bacillati</taxon>
        <taxon>Actinomycetota</taxon>
        <taxon>Actinomycetes</taxon>
        <taxon>Micrococcales</taxon>
        <taxon>Microbacteriaceae</taxon>
        <taxon>Microbacterium</taxon>
    </lineage>
</organism>
<keyword evidence="8" id="KW-1185">Reference proteome</keyword>
<dbReference type="SUPFAM" id="SSF50969">
    <property type="entry name" value="YVTN repeat-like/Quinoprotein amine dehydrogenase"/>
    <property type="match status" value="1"/>
</dbReference>
<dbReference type="SMART" id="SM01043">
    <property type="entry name" value="BTAD"/>
    <property type="match status" value="1"/>
</dbReference>
<dbReference type="Gene3D" id="1.25.40.10">
    <property type="entry name" value="Tetratricopeptide repeat domain"/>
    <property type="match status" value="1"/>
</dbReference>
<keyword evidence="3 5" id="KW-0238">DNA-binding</keyword>
<dbReference type="Pfam" id="PF20703">
    <property type="entry name" value="nSTAND1"/>
    <property type="match status" value="2"/>
</dbReference>
<proteinExistence type="inferred from homology"/>
<dbReference type="SMART" id="SM00862">
    <property type="entry name" value="Trans_reg_C"/>
    <property type="match status" value="1"/>
</dbReference>
<keyword evidence="4" id="KW-0804">Transcription</keyword>
<feature type="DNA-binding region" description="OmpR/PhoB-type" evidence="5">
    <location>
        <begin position="1"/>
        <end position="84"/>
    </location>
</feature>
<dbReference type="SUPFAM" id="SSF48452">
    <property type="entry name" value="TPR-like"/>
    <property type="match status" value="1"/>
</dbReference>
<feature type="domain" description="OmpR/PhoB-type" evidence="6">
    <location>
        <begin position="1"/>
        <end position="84"/>
    </location>
</feature>
<comment type="similarity">
    <text evidence="1">Belongs to the AfsR/DnrI/RedD regulatory family.</text>
</comment>
<evidence type="ECO:0000256" key="3">
    <source>
        <dbReference type="ARBA" id="ARBA00023125"/>
    </source>
</evidence>
<keyword evidence="2" id="KW-0805">Transcription regulation</keyword>
<dbReference type="InterPro" id="IPR015943">
    <property type="entry name" value="WD40/YVTN_repeat-like_dom_sf"/>
</dbReference>
<dbReference type="Gene3D" id="3.40.50.300">
    <property type="entry name" value="P-loop containing nucleotide triphosphate hydrolases"/>
    <property type="match status" value="1"/>
</dbReference>
<dbReference type="InterPro" id="IPR016032">
    <property type="entry name" value="Sig_transdc_resp-reg_C-effctor"/>
</dbReference>
<dbReference type="InterPro" id="IPR027417">
    <property type="entry name" value="P-loop_NTPase"/>
</dbReference>
<evidence type="ECO:0000256" key="5">
    <source>
        <dbReference type="PROSITE-ProRule" id="PRU01091"/>
    </source>
</evidence>
<dbReference type="InterPro" id="IPR001867">
    <property type="entry name" value="OmpR/PhoB-type_DNA-bd"/>
</dbReference>
<dbReference type="Pfam" id="PF03704">
    <property type="entry name" value="BTAD"/>
    <property type="match status" value="1"/>
</dbReference>
<dbReference type="RefSeq" id="WP_378749916.1">
    <property type="nucleotide sequence ID" value="NZ_JBHSSV010000002.1"/>
</dbReference>
<dbReference type="Gene3D" id="2.130.10.10">
    <property type="entry name" value="YVTN repeat-like/Quinoprotein amine dehydrogenase"/>
    <property type="match status" value="1"/>
</dbReference>
<evidence type="ECO:0000259" key="6">
    <source>
        <dbReference type="PROSITE" id="PS51755"/>
    </source>
</evidence>
<dbReference type="CDD" id="cd15831">
    <property type="entry name" value="BTAD"/>
    <property type="match status" value="1"/>
</dbReference>
<comment type="caution">
    <text evidence="7">The sequence shown here is derived from an EMBL/GenBank/DDBJ whole genome shotgun (WGS) entry which is preliminary data.</text>
</comment>
<dbReference type="InterPro" id="IPR011990">
    <property type="entry name" value="TPR-like_helical_dom_sf"/>
</dbReference>